<evidence type="ECO:0000313" key="15">
    <source>
        <dbReference type="Proteomes" id="UP000001194"/>
    </source>
</evidence>
<dbReference type="InParanoid" id="B0CQF1"/>
<dbReference type="AlphaFoldDB" id="B0CQF1"/>
<dbReference type="GO" id="GO:0016020">
    <property type="term" value="C:membrane"/>
    <property type="evidence" value="ECO:0007669"/>
    <property type="project" value="UniProtKB-SubCell"/>
</dbReference>
<feature type="binding site" description="axial binding residue" evidence="13">
    <location>
        <position position="480"/>
    </location>
    <ligand>
        <name>heme</name>
        <dbReference type="ChEBI" id="CHEBI:30413"/>
    </ligand>
    <ligandPart>
        <name>Fe</name>
        <dbReference type="ChEBI" id="CHEBI:18248"/>
    </ligandPart>
</feature>
<dbReference type="PANTHER" id="PTHR24305:SF166">
    <property type="entry name" value="CYTOCHROME P450 12A4, MITOCHONDRIAL-RELATED"/>
    <property type="match status" value="1"/>
</dbReference>
<accession>B0CQF1</accession>
<proteinExistence type="inferred from homology"/>
<evidence type="ECO:0000256" key="11">
    <source>
        <dbReference type="ARBA" id="ARBA00023033"/>
    </source>
</evidence>
<evidence type="ECO:0000256" key="10">
    <source>
        <dbReference type="ARBA" id="ARBA00023004"/>
    </source>
</evidence>
<evidence type="ECO:0000313" key="14">
    <source>
        <dbReference type="EMBL" id="EDR15545.1"/>
    </source>
</evidence>
<dbReference type="OrthoDB" id="1470350at2759"/>
<dbReference type="InterPro" id="IPR050121">
    <property type="entry name" value="Cytochrome_P450_monoxygenase"/>
</dbReference>
<keyword evidence="12" id="KW-0472">Membrane</keyword>
<reference evidence="14 15" key="1">
    <citation type="journal article" date="2008" name="Nature">
        <title>The genome of Laccaria bicolor provides insights into mycorrhizal symbiosis.</title>
        <authorList>
            <person name="Martin F."/>
            <person name="Aerts A."/>
            <person name="Ahren D."/>
            <person name="Brun A."/>
            <person name="Danchin E.G.J."/>
            <person name="Duchaussoy F."/>
            <person name="Gibon J."/>
            <person name="Kohler A."/>
            <person name="Lindquist E."/>
            <person name="Pereda V."/>
            <person name="Salamov A."/>
            <person name="Shapiro H.J."/>
            <person name="Wuyts J."/>
            <person name="Blaudez D."/>
            <person name="Buee M."/>
            <person name="Brokstein P."/>
            <person name="Canbaeck B."/>
            <person name="Cohen D."/>
            <person name="Courty P.E."/>
            <person name="Coutinho P.M."/>
            <person name="Delaruelle C."/>
            <person name="Detter J.C."/>
            <person name="Deveau A."/>
            <person name="DiFazio S."/>
            <person name="Duplessis S."/>
            <person name="Fraissinet-Tachet L."/>
            <person name="Lucic E."/>
            <person name="Frey-Klett P."/>
            <person name="Fourrey C."/>
            <person name="Feussner I."/>
            <person name="Gay G."/>
            <person name="Grimwood J."/>
            <person name="Hoegger P.J."/>
            <person name="Jain P."/>
            <person name="Kilaru S."/>
            <person name="Labbe J."/>
            <person name="Lin Y.C."/>
            <person name="Legue V."/>
            <person name="Le Tacon F."/>
            <person name="Marmeisse R."/>
            <person name="Melayah D."/>
            <person name="Montanini B."/>
            <person name="Muratet M."/>
            <person name="Nehls U."/>
            <person name="Niculita-Hirzel H."/>
            <person name="Oudot-Le Secq M.P."/>
            <person name="Peter M."/>
            <person name="Quesneville H."/>
            <person name="Rajashekar B."/>
            <person name="Reich M."/>
            <person name="Rouhier N."/>
            <person name="Schmutz J."/>
            <person name="Yin T."/>
            <person name="Chalot M."/>
            <person name="Henrissat B."/>
            <person name="Kuees U."/>
            <person name="Lucas S."/>
            <person name="Van de Peer Y."/>
            <person name="Podila G.K."/>
            <person name="Polle A."/>
            <person name="Pukkila P.J."/>
            <person name="Richardson P.M."/>
            <person name="Rouze P."/>
            <person name="Sanders I.R."/>
            <person name="Stajich J.E."/>
            <person name="Tunlid A."/>
            <person name="Tuskan G."/>
            <person name="Grigoriev I.V."/>
        </authorList>
    </citation>
    <scope>NUCLEOTIDE SEQUENCE [LARGE SCALE GENOMIC DNA]</scope>
    <source>
        <strain evidence="15">S238N-H82 / ATCC MYA-4686</strain>
    </source>
</reference>
<keyword evidence="5 13" id="KW-0349">Heme</keyword>
<keyword evidence="6" id="KW-0812">Transmembrane</keyword>
<dbReference type="KEGG" id="lbc:LACBIDRAFT_321455"/>
<dbReference type="InterPro" id="IPR001128">
    <property type="entry name" value="Cyt_P450"/>
</dbReference>
<sequence length="545" mass="62126">MPLSSIPATTLTVLALGLLTFLIKQFVFPLYKRCAAIGHIAGPPCDNIWTGEEAWPQSSTLAHLHTGNWHQLFHKNAWQFKKSIQETYGGVLKINALFGADRPSYETNAYHLLRSRLSFGYGLVGTTGAKHLKQRRLMAPYFASKYLRTLLPVFYPFAYELCDDIEKKIKKYDGVINMHRMMSIAALEYVGTGLGYRFDGLNESKPNEYNDAAKALNPLTFKLSTYRAFLPYWVQLGPAWFRKRLVDWVPWPDLHRVKAVIYRMDDIAQDILQTRKQAFADGESYGRDILSAIMRYNDEAEDDEKIDKDEIISHITTTLFAGHETTAGVLSRIIHQLSLHHDAQERLREEVTKAREAKGDLEFEDLLELPYLDAICKETLRVYPPVDQLYRTSVKPTVIPILYPIQSTDGKELREIAIEPGTDTIVSIVGYNRNKSVWGADAEEWIPERWLEPLRTSVLQAKLPAVFSHMMTFTLGERACIGYKFAEMEMKLILSVLLSRFRFSIDPKNEIFWNMGGSITPIVKDSGQIEPTLPIRVSVLPKATA</sequence>
<protein>
    <submittedName>
        <fullName evidence="14">Predicted protein</fullName>
    </submittedName>
</protein>
<evidence type="ECO:0000256" key="12">
    <source>
        <dbReference type="ARBA" id="ARBA00023136"/>
    </source>
</evidence>
<keyword evidence="10 13" id="KW-0408">Iron</keyword>
<dbReference type="InterPro" id="IPR036396">
    <property type="entry name" value="Cyt_P450_sf"/>
</dbReference>
<keyword evidence="11" id="KW-0503">Monooxygenase</keyword>
<evidence type="ECO:0000256" key="2">
    <source>
        <dbReference type="ARBA" id="ARBA00004370"/>
    </source>
</evidence>
<dbReference type="RefSeq" id="XP_001873753.1">
    <property type="nucleotide sequence ID" value="XM_001873718.1"/>
</dbReference>
<dbReference type="SUPFAM" id="SSF48264">
    <property type="entry name" value="Cytochrome P450"/>
    <property type="match status" value="1"/>
</dbReference>
<keyword evidence="7 13" id="KW-0479">Metal-binding</keyword>
<dbReference type="PRINTS" id="PR00385">
    <property type="entry name" value="P450"/>
</dbReference>
<dbReference type="GO" id="GO:0005506">
    <property type="term" value="F:iron ion binding"/>
    <property type="evidence" value="ECO:0007669"/>
    <property type="project" value="InterPro"/>
</dbReference>
<name>B0CQF1_LACBS</name>
<keyword evidence="9" id="KW-0560">Oxidoreductase</keyword>
<comment type="cofactor">
    <cofactor evidence="1 13">
        <name>heme</name>
        <dbReference type="ChEBI" id="CHEBI:30413"/>
    </cofactor>
</comment>
<dbReference type="Pfam" id="PF00067">
    <property type="entry name" value="p450"/>
    <property type="match status" value="1"/>
</dbReference>
<keyword evidence="15" id="KW-1185">Reference proteome</keyword>
<evidence type="ECO:0000256" key="6">
    <source>
        <dbReference type="ARBA" id="ARBA00022692"/>
    </source>
</evidence>
<evidence type="ECO:0000256" key="9">
    <source>
        <dbReference type="ARBA" id="ARBA00023002"/>
    </source>
</evidence>
<dbReference type="GO" id="GO:0004497">
    <property type="term" value="F:monooxygenase activity"/>
    <property type="evidence" value="ECO:0007669"/>
    <property type="project" value="UniProtKB-KW"/>
</dbReference>
<evidence type="ECO:0000256" key="13">
    <source>
        <dbReference type="PIRSR" id="PIRSR602401-1"/>
    </source>
</evidence>
<comment type="subcellular location">
    <subcellularLocation>
        <location evidence="2">Membrane</location>
    </subcellularLocation>
</comment>
<dbReference type="EMBL" id="DS547091">
    <property type="protein sequence ID" value="EDR15545.1"/>
    <property type="molecule type" value="Genomic_DNA"/>
</dbReference>
<dbReference type="PANTHER" id="PTHR24305">
    <property type="entry name" value="CYTOCHROME P450"/>
    <property type="match status" value="1"/>
</dbReference>
<dbReference type="GO" id="GO:0016705">
    <property type="term" value="F:oxidoreductase activity, acting on paired donors, with incorporation or reduction of molecular oxygen"/>
    <property type="evidence" value="ECO:0007669"/>
    <property type="project" value="InterPro"/>
</dbReference>
<evidence type="ECO:0000256" key="3">
    <source>
        <dbReference type="ARBA" id="ARBA00004721"/>
    </source>
</evidence>
<comment type="pathway">
    <text evidence="3">Secondary metabolite biosynthesis; terpenoid biosynthesis.</text>
</comment>
<dbReference type="Gene3D" id="1.10.630.10">
    <property type="entry name" value="Cytochrome P450"/>
    <property type="match status" value="1"/>
</dbReference>
<dbReference type="PRINTS" id="PR00463">
    <property type="entry name" value="EP450I"/>
</dbReference>
<comment type="similarity">
    <text evidence="4">Belongs to the cytochrome P450 family.</text>
</comment>
<keyword evidence="8" id="KW-1133">Transmembrane helix</keyword>
<dbReference type="CDD" id="cd11069">
    <property type="entry name" value="CYP_FUM15-like"/>
    <property type="match status" value="1"/>
</dbReference>
<dbReference type="STRING" id="486041.B0CQF1"/>
<organism evidence="15">
    <name type="scientific">Laccaria bicolor (strain S238N-H82 / ATCC MYA-4686)</name>
    <name type="common">Bicoloured deceiver</name>
    <name type="synonym">Laccaria laccata var. bicolor</name>
    <dbReference type="NCBI Taxonomy" id="486041"/>
    <lineage>
        <taxon>Eukaryota</taxon>
        <taxon>Fungi</taxon>
        <taxon>Dikarya</taxon>
        <taxon>Basidiomycota</taxon>
        <taxon>Agaricomycotina</taxon>
        <taxon>Agaricomycetes</taxon>
        <taxon>Agaricomycetidae</taxon>
        <taxon>Agaricales</taxon>
        <taxon>Agaricineae</taxon>
        <taxon>Hydnangiaceae</taxon>
        <taxon>Laccaria</taxon>
    </lineage>
</organism>
<evidence type="ECO:0000256" key="4">
    <source>
        <dbReference type="ARBA" id="ARBA00010617"/>
    </source>
</evidence>
<evidence type="ECO:0000256" key="8">
    <source>
        <dbReference type="ARBA" id="ARBA00022989"/>
    </source>
</evidence>
<dbReference type="Proteomes" id="UP000001194">
    <property type="component" value="Unassembled WGS sequence"/>
</dbReference>
<gene>
    <name evidence="14" type="ORF">LACBIDRAFT_321455</name>
</gene>
<dbReference type="GeneID" id="6069599"/>
<evidence type="ECO:0000256" key="7">
    <source>
        <dbReference type="ARBA" id="ARBA00022723"/>
    </source>
</evidence>
<dbReference type="HOGENOM" id="CLU_001570_5_11_1"/>
<evidence type="ECO:0000256" key="5">
    <source>
        <dbReference type="ARBA" id="ARBA00022617"/>
    </source>
</evidence>
<evidence type="ECO:0000256" key="1">
    <source>
        <dbReference type="ARBA" id="ARBA00001971"/>
    </source>
</evidence>
<dbReference type="GO" id="GO:0020037">
    <property type="term" value="F:heme binding"/>
    <property type="evidence" value="ECO:0007669"/>
    <property type="project" value="InterPro"/>
</dbReference>
<dbReference type="InterPro" id="IPR002401">
    <property type="entry name" value="Cyt_P450_E_grp-I"/>
</dbReference>